<proteinExistence type="predicted"/>
<dbReference type="EMBL" id="KN565442">
    <property type="protein sequence ID" value="KHJ85079.1"/>
    <property type="molecule type" value="Genomic_DNA"/>
</dbReference>
<keyword evidence="2" id="KW-1185">Reference proteome</keyword>
<reference evidence="1 2" key="1">
    <citation type="submission" date="2014-03" db="EMBL/GenBank/DDBJ databases">
        <title>Draft genome of the hookworm Oesophagostomum dentatum.</title>
        <authorList>
            <person name="Mitreva M."/>
        </authorList>
    </citation>
    <scope>NUCLEOTIDE SEQUENCE [LARGE SCALE GENOMIC DNA]</scope>
    <source>
        <strain evidence="1 2">OD-Hann</strain>
    </source>
</reference>
<dbReference type="AlphaFoldDB" id="A0A0B1SJI9"/>
<organism evidence="1 2">
    <name type="scientific">Oesophagostomum dentatum</name>
    <name type="common">Nodular worm</name>
    <dbReference type="NCBI Taxonomy" id="61180"/>
    <lineage>
        <taxon>Eukaryota</taxon>
        <taxon>Metazoa</taxon>
        <taxon>Ecdysozoa</taxon>
        <taxon>Nematoda</taxon>
        <taxon>Chromadorea</taxon>
        <taxon>Rhabditida</taxon>
        <taxon>Rhabditina</taxon>
        <taxon>Rhabditomorpha</taxon>
        <taxon>Strongyloidea</taxon>
        <taxon>Strongylidae</taxon>
        <taxon>Oesophagostomum</taxon>
    </lineage>
</organism>
<protein>
    <recommendedName>
        <fullName evidence="3">NF-X1 type zinc finger</fullName>
    </recommendedName>
</protein>
<gene>
    <name evidence="1" type="ORF">OESDEN_15200</name>
</gene>
<evidence type="ECO:0000313" key="1">
    <source>
        <dbReference type="EMBL" id="KHJ85079.1"/>
    </source>
</evidence>
<dbReference type="OrthoDB" id="5864948at2759"/>
<dbReference type="Proteomes" id="UP000053660">
    <property type="component" value="Unassembled WGS sequence"/>
</dbReference>
<name>A0A0B1SJI9_OESDE</name>
<evidence type="ECO:0000313" key="2">
    <source>
        <dbReference type="Proteomes" id="UP000053660"/>
    </source>
</evidence>
<accession>A0A0B1SJI9</accession>
<evidence type="ECO:0008006" key="3">
    <source>
        <dbReference type="Google" id="ProtNLM"/>
    </source>
</evidence>
<sequence length="245" mass="27495">MICGHKCTKKCGEECGPCLASCLSSCKHQECGTSDRIQTIKYGRNCSQPCVLCPRFCDNNCQHRSCGKRCYEICDVKPCEEPCGLRLMCGHACLGMCGEKCPSVCGTCRKQNYISIINEYLGTGVPLTKLPRIIEIEGCQHAFPVEFLDKHVTSCQESSTLPLCPYPGCGMAILHTQRYAKVVKKLNLDKYNQRVTPSSVSENMRTKLMNGYWNTLQKERKNCEKIQQTIQKRKSSVGSAEKLHF</sequence>